<dbReference type="InterPro" id="IPR005290">
    <property type="entry name" value="Ribosomal_uS15_bac-type"/>
</dbReference>
<dbReference type="InterPro" id="IPR009068">
    <property type="entry name" value="uS15_NS1_RNA-bd_sf"/>
</dbReference>
<dbReference type="EMBL" id="VUJU01000441">
    <property type="protein sequence ID" value="KAF0770401.1"/>
    <property type="molecule type" value="Genomic_DNA"/>
</dbReference>
<evidence type="ECO:0000256" key="7">
    <source>
        <dbReference type="ARBA" id="ARBA00035249"/>
    </source>
</evidence>
<dbReference type="InterPro" id="IPR052137">
    <property type="entry name" value="uS15_ribosomal"/>
</dbReference>
<dbReference type="GO" id="GO:0005763">
    <property type="term" value="C:mitochondrial small ribosomal subunit"/>
    <property type="evidence" value="ECO:0007669"/>
    <property type="project" value="TreeGrafter"/>
</dbReference>
<comment type="subcellular location">
    <subcellularLocation>
        <location evidence="1">Mitochondrion</location>
    </subcellularLocation>
</comment>
<evidence type="ECO:0000256" key="8">
    <source>
        <dbReference type="ARBA" id="ARBA00035528"/>
    </source>
</evidence>
<dbReference type="PANTHER" id="PTHR46685">
    <property type="entry name" value="28S RIBOSOMAL PROTEIN S15, MITOCHONDRIAL"/>
    <property type="match status" value="1"/>
</dbReference>
<evidence type="ECO:0000256" key="4">
    <source>
        <dbReference type="ARBA" id="ARBA00022980"/>
    </source>
</evidence>
<evidence type="ECO:0000256" key="6">
    <source>
        <dbReference type="ARBA" id="ARBA00023274"/>
    </source>
</evidence>
<dbReference type="SUPFAM" id="SSF47060">
    <property type="entry name" value="S15/NS1 RNA-binding domain"/>
    <property type="match status" value="1"/>
</dbReference>
<dbReference type="HAMAP" id="MF_01343_B">
    <property type="entry name" value="Ribosomal_uS15_B"/>
    <property type="match status" value="1"/>
</dbReference>
<keyword evidence="11" id="KW-1185">Reference proteome</keyword>
<dbReference type="NCBIfam" id="TIGR00952">
    <property type="entry name" value="S15_bact"/>
    <property type="match status" value="1"/>
</dbReference>
<evidence type="ECO:0000256" key="3">
    <source>
        <dbReference type="ARBA" id="ARBA00022946"/>
    </source>
</evidence>
<dbReference type="GO" id="GO:0032543">
    <property type="term" value="P:mitochondrial translation"/>
    <property type="evidence" value="ECO:0007669"/>
    <property type="project" value="TreeGrafter"/>
</dbReference>
<evidence type="ECO:0000256" key="2">
    <source>
        <dbReference type="ARBA" id="ARBA00008434"/>
    </source>
</evidence>
<dbReference type="PANTHER" id="PTHR46685:SF1">
    <property type="entry name" value="SMALL RIBOSOMAL SUBUNIT PROTEIN US15M"/>
    <property type="match status" value="1"/>
</dbReference>
<dbReference type="GO" id="GO:0003723">
    <property type="term" value="F:RNA binding"/>
    <property type="evidence" value="ECO:0007669"/>
    <property type="project" value="TreeGrafter"/>
</dbReference>
<evidence type="ECO:0000256" key="1">
    <source>
        <dbReference type="ARBA" id="ARBA00004173"/>
    </source>
</evidence>
<name>A0A6G0ZHL5_APHCR</name>
<dbReference type="Pfam" id="PF00312">
    <property type="entry name" value="Ribosomal_S15"/>
    <property type="match status" value="1"/>
</dbReference>
<dbReference type="AlphaFoldDB" id="A0A6G0ZHL5"/>
<proteinExistence type="inferred from homology"/>
<evidence type="ECO:0000256" key="5">
    <source>
        <dbReference type="ARBA" id="ARBA00023128"/>
    </source>
</evidence>
<gene>
    <name evidence="10" type="ORF">FWK35_00001169</name>
</gene>
<keyword evidence="6 9" id="KW-0687">Ribonucleoprotein</keyword>
<sequence>MLTTLRSLIHPGNGLVLPVRGLKSDLHIKWVRPEKIACWDPKKSGDLSPLEPLDMTKPPLEYQDSEELKTANEYVRKVFSCDFMGRRYATQLARQHLIDKVKSNNLDFTSCEVQIASMTSNIRNLQEHYKWAPRDKNSRVALKEIIDKRKKRLKYLRTWDYKKFEWLLENLDLKYHSHPTYERVERKKSLRRLTSQWCDEVKAKKLAEYRSELDNEKEKFLKEKLETLEWAKNEEIECGVTPTITDAEIESARKQLEEWKTLKSIPE</sequence>
<evidence type="ECO:0000313" key="11">
    <source>
        <dbReference type="Proteomes" id="UP000478052"/>
    </source>
</evidence>
<dbReference type="GO" id="GO:0003735">
    <property type="term" value="F:structural constituent of ribosome"/>
    <property type="evidence" value="ECO:0007669"/>
    <property type="project" value="InterPro"/>
</dbReference>
<organism evidence="10 11">
    <name type="scientific">Aphis craccivora</name>
    <name type="common">Cowpea aphid</name>
    <dbReference type="NCBI Taxonomy" id="307492"/>
    <lineage>
        <taxon>Eukaryota</taxon>
        <taxon>Metazoa</taxon>
        <taxon>Ecdysozoa</taxon>
        <taxon>Arthropoda</taxon>
        <taxon>Hexapoda</taxon>
        <taxon>Insecta</taxon>
        <taxon>Pterygota</taxon>
        <taxon>Neoptera</taxon>
        <taxon>Paraneoptera</taxon>
        <taxon>Hemiptera</taxon>
        <taxon>Sternorrhyncha</taxon>
        <taxon>Aphidomorpha</taxon>
        <taxon>Aphidoidea</taxon>
        <taxon>Aphididae</taxon>
        <taxon>Aphidini</taxon>
        <taxon>Aphis</taxon>
        <taxon>Aphis</taxon>
    </lineage>
</organism>
<comment type="caution">
    <text evidence="10">The sequence shown here is derived from an EMBL/GenBank/DDBJ whole genome shotgun (WGS) entry which is preliminary data.</text>
</comment>
<protein>
    <recommendedName>
        <fullName evidence="7">Small ribosomal subunit protein uS15m</fullName>
    </recommendedName>
    <alternativeName>
        <fullName evidence="8">28S ribosomal protein S15, mitochondrial</fullName>
    </alternativeName>
</protein>
<evidence type="ECO:0000313" key="10">
    <source>
        <dbReference type="EMBL" id="KAF0770401.1"/>
    </source>
</evidence>
<reference evidence="10 11" key="1">
    <citation type="submission" date="2019-08" db="EMBL/GenBank/DDBJ databases">
        <title>Whole genome of Aphis craccivora.</title>
        <authorList>
            <person name="Voronova N.V."/>
            <person name="Shulinski R.S."/>
            <person name="Bandarenka Y.V."/>
            <person name="Zhorov D.G."/>
            <person name="Warner D."/>
        </authorList>
    </citation>
    <scope>NUCLEOTIDE SEQUENCE [LARGE SCALE GENOMIC DNA]</scope>
    <source>
        <strain evidence="10">180601</strain>
        <tissue evidence="10">Whole Body</tissue>
    </source>
</reference>
<keyword evidence="4 9" id="KW-0689">Ribosomal protein</keyword>
<comment type="similarity">
    <text evidence="2 9">Belongs to the universal ribosomal protein uS15 family.</text>
</comment>
<keyword evidence="3" id="KW-0809">Transit peptide</keyword>
<keyword evidence="5" id="KW-0496">Mitochondrion</keyword>
<dbReference type="Gene3D" id="1.10.287.10">
    <property type="entry name" value="S15/NS1, RNA-binding"/>
    <property type="match status" value="1"/>
</dbReference>
<dbReference type="Proteomes" id="UP000478052">
    <property type="component" value="Unassembled WGS sequence"/>
</dbReference>
<evidence type="ECO:0000256" key="9">
    <source>
        <dbReference type="RuleBase" id="RU003919"/>
    </source>
</evidence>
<dbReference type="OrthoDB" id="441444at2759"/>
<dbReference type="InterPro" id="IPR000589">
    <property type="entry name" value="Ribosomal_uS15"/>
</dbReference>
<dbReference type="CDD" id="cd00677">
    <property type="entry name" value="S15_NS1_EPRS_RNA-bind"/>
    <property type="match status" value="1"/>
</dbReference>
<accession>A0A6G0ZHL5</accession>
<dbReference type="SMART" id="SM01387">
    <property type="entry name" value="Ribosomal_S15"/>
    <property type="match status" value="1"/>
</dbReference>